<dbReference type="AlphaFoldDB" id="A0A1G9NFY0"/>
<keyword evidence="1" id="KW-1133">Transmembrane helix</keyword>
<keyword evidence="1" id="KW-0812">Transmembrane</keyword>
<dbReference type="STRING" id="144026.SAMN04488568_102320"/>
<dbReference type="Pfam" id="PF07811">
    <property type="entry name" value="TadE"/>
    <property type="match status" value="1"/>
</dbReference>
<evidence type="ECO:0000313" key="3">
    <source>
        <dbReference type="EMBL" id="SDL84947.1"/>
    </source>
</evidence>
<keyword evidence="1" id="KW-0472">Membrane</keyword>
<feature type="transmembrane region" description="Helical" evidence="1">
    <location>
        <begin position="28"/>
        <end position="54"/>
    </location>
</feature>
<sequence length="185" mass="20371">MSRLTSKTSGQPLLRLFRRARRDRSGATAVEFALVAAPFFFLLFAMIEIAAVFFTSTVLENAVLETAREIRTGQAQAAGMTREGFQDEVCARIEVVGDCDRLEFDVRVFQGFNTVDQSSPVNPDGTLDNASFGWDPGEAGDIVLVRVFYRWSLLTPNFGGALSNMGGNQRLLSAASVFRNEPFDD</sequence>
<name>A0A1G9NFY0_9PROT</name>
<keyword evidence="4" id="KW-1185">Reference proteome</keyword>
<proteinExistence type="predicted"/>
<feature type="domain" description="TadE-like" evidence="2">
    <location>
        <begin position="26"/>
        <end position="68"/>
    </location>
</feature>
<reference evidence="3 4" key="1">
    <citation type="submission" date="2016-10" db="EMBL/GenBank/DDBJ databases">
        <authorList>
            <person name="de Groot N.N."/>
        </authorList>
    </citation>
    <scope>NUCLEOTIDE SEQUENCE [LARGE SCALE GENOMIC DNA]</scope>
    <source>
        <strain evidence="3 4">DSM 16077</strain>
    </source>
</reference>
<evidence type="ECO:0000313" key="4">
    <source>
        <dbReference type="Proteomes" id="UP000199759"/>
    </source>
</evidence>
<dbReference type="Proteomes" id="UP000199759">
    <property type="component" value="Unassembled WGS sequence"/>
</dbReference>
<dbReference type="InterPro" id="IPR012495">
    <property type="entry name" value="TadE-like_dom"/>
</dbReference>
<dbReference type="OrthoDB" id="7990385at2"/>
<dbReference type="RefSeq" id="WP_091766726.1">
    <property type="nucleotide sequence ID" value="NZ_FNHG01000002.1"/>
</dbReference>
<gene>
    <name evidence="3" type="ORF">SAMN04488568_102320</name>
</gene>
<evidence type="ECO:0000256" key="1">
    <source>
        <dbReference type="SAM" id="Phobius"/>
    </source>
</evidence>
<evidence type="ECO:0000259" key="2">
    <source>
        <dbReference type="Pfam" id="PF07811"/>
    </source>
</evidence>
<protein>
    <submittedName>
        <fullName evidence="3">Flp pilus assembly protein TadG</fullName>
    </submittedName>
</protein>
<dbReference type="EMBL" id="FNHG01000002">
    <property type="protein sequence ID" value="SDL84947.1"/>
    <property type="molecule type" value="Genomic_DNA"/>
</dbReference>
<organism evidence="3 4">
    <name type="scientific">Maricaulis salignorans</name>
    <dbReference type="NCBI Taxonomy" id="144026"/>
    <lineage>
        <taxon>Bacteria</taxon>
        <taxon>Pseudomonadati</taxon>
        <taxon>Pseudomonadota</taxon>
        <taxon>Alphaproteobacteria</taxon>
        <taxon>Maricaulales</taxon>
        <taxon>Maricaulaceae</taxon>
        <taxon>Maricaulis</taxon>
    </lineage>
</organism>
<accession>A0A1G9NFY0</accession>